<accession>A0A9W6NKA7</accession>
<protein>
    <submittedName>
        <fullName evidence="1">Uncharacterized protein</fullName>
    </submittedName>
</protein>
<dbReference type="AlphaFoldDB" id="A0A9W6NKA7"/>
<dbReference type="EMBL" id="BSFP01000006">
    <property type="protein sequence ID" value="GLK99935.1"/>
    <property type="molecule type" value="Genomic_DNA"/>
</dbReference>
<gene>
    <name evidence="1" type="ORF">GCM10017581_016760</name>
</gene>
<name>A0A9W6NKA7_9ACTN</name>
<reference evidence="1" key="1">
    <citation type="journal article" date="2014" name="Int. J. Syst. Evol. Microbiol.">
        <title>Complete genome sequence of Corynebacterium casei LMG S-19264T (=DSM 44701T), isolated from a smear-ripened cheese.</title>
        <authorList>
            <consortium name="US DOE Joint Genome Institute (JGI-PGF)"/>
            <person name="Walter F."/>
            <person name="Albersmeier A."/>
            <person name="Kalinowski J."/>
            <person name="Ruckert C."/>
        </authorList>
    </citation>
    <scope>NUCLEOTIDE SEQUENCE</scope>
    <source>
        <strain evidence="1">VKM Ac-1321</strain>
    </source>
</reference>
<sequence length="86" mass="8507">MARFAASRLSGIFCSVPLWSFAPSPGARAGPAPPFAGAAASGAALLLLALGESLLSAPHPLSTSSTAVAAAARYAVVRRTDMTPPG</sequence>
<dbReference type="Proteomes" id="UP001143480">
    <property type="component" value="Unassembled WGS sequence"/>
</dbReference>
<organism evidence="1 2">
    <name type="scientific">Dactylosporangium matsuzakiense</name>
    <dbReference type="NCBI Taxonomy" id="53360"/>
    <lineage>
        <taxon>Bacteria</taxon>
        <taxon>Bacillati</taxon>
        <taxon>Actinomycetota</taxon>
        <taxon>Actinomycetes</taxon>
        <taxon>Micromonosporales</taxon>
        <taxon>Micromonosporaceae</taxon>
        <taxon>Dactylosporangium</taxon>
    </lineage>
</organism>
<reference evidence="1" key="2">
    <citation type="submission" date="2023-01" db="EMBL/GenBank/DDBJ databases">
        <authorList>
            <person name="Sun Q."/>
            <person name="Evtushenko L."/>
        </authorList>
    </citation>
    <scope>NUCLEOTIDE SEQUENCE</scope>
    <source>
        <strain evidence="1">VKM Ac-1321</strain>
    </source>
</reference>
<evidence type="ECO:0000313" key="1">
    <source>
        <dbReference type="EMBL" id="GLK99935.1"/>
    </source>
</evidence>
<keyword evidence="2" id="KW-1185">Reference proteome</keyword>
<comment type="caution">
    <text evidence="1">The sequence shown here is derived from an EMBL/GenBank/DDBJ whole genome shotgun (WGS) entry which is preliminary data.</text>
</comment>
<evidence type="ECO:0000313" key="2">
    <source>
        <dbReference type="Proteomes" id="UP001143480"/>
    </source>
</evidence>
<proteinExistence type="predicted"/>